<dbReference type="PROSITE" id="PS00108">
    <property type="entry name" value="PROTEIN_KINASE_ST"/>
    <property type="match status" value="1"/>
</dbReference>
<dbReference type="EC" id="2.7.11.1" evidence="2"/>
<evidence type="ECO:0000256" key="7">
    <source>
        <dbReference type="ARBA" id="ARBA00022840"/>
    </source>
</evidence>
<feature type="region of interest" description="Disordered" evidence="11">
    <location>
        <begin position="944"/>
        <end position="968"/>
    </location>
</feature>
<keyword evidence="7 10" id="KW-0067">ATP-binding</keyword>
<keyword evidence="4" id="KW-0808">Transferase</keyword>
<dbReference type="Gene3D" id="3.30.200.20">
    <property type="entry name" value="Phosphorylase Kinase, domain 1"/>
    <property type="match status" value="1"/>
</dbReference>
<feature type="compositionally biased region" description="Pro residues" evidence="11">
    <location>
        <begin position="734"/>
        <end position="743"/>
    </location>
</feature>
<dbReference type="EMBL" id="KC346864">
    <property type="protein sequence ID" value="AGU41814.1"/>
    <property type="molecule type" value="mRNA"/>
</dbReference>
<dbReference type="InterPro" id="IPR008271">
    <property type="entry name" value="Ser/Thr_kinase_AS"/>
</dbReference>
<feature type="compositionally biased region" description="Low complexity" evidence="11">
    <location>
        <begin position="712"/>
        <end position="733"/>
    </location>
</feature>
<dbReference type="CDD" id="cd14066">
    <property type="entry name" value="STKc_IRAK"/>
    <property type="match status" value="1"/>
</dbReference>
<dbReference type="SUPFAM" id="SSF56112">
    <property type="entry name" value="Protein kinase-like (PK-like)"/>
    <property type="match status" value="1"/>
</dbReference>
<name>T1WSI8_PENVA</name>
<evidence type="ECO:0000256" key="9">
    <source>
        <dbReference type="ARBA" id="ARBA00048679"/>
    </source>
</evidence>
<dbReference type="GO" id="GO:0007165">
    <property type="term" value="P:signal transduction"/>
    <property type="evidence" value="ECO:0007669"/>
    <property type="project" value="InterPro"/>
</dbReference>
<dbReference type="PANTHER" id="PTHR27001">
    <property type="entry name" value="OS01G0253100 PROTEIN"/>
    <property type="match status" value="1"/>
</dbReference>
<evidence type="ECO:0000256" key="1">
    <source>
        <dbReference type="ARBA" id="ARBA00008718"/>
    </source>
</evidence>
<reference evidence="13" key="1">
    <citation type="journal article" date="2014" name="Dev. Comp. Immunol.">
        <title>Presence of Tube isoforms in Litopenaeus vannamei suggests various regulatory patterns of signal transduction in invertebrate NF-?B pathway.</title>
        <authorList>
            <person name="Li C."/>
            <person name="Chen Y."/>
            <person name="Weng S."/>
            <person name="Li S."/>
            <person name="Zuo H."/>
            <person name="Yu X."/>
            <person name="Li H."/>
            <person name="He J."/>
            <person name="Xu X."/>
        </authorList>
    </citation>
    <scope>NUCLEOTIDE SEQUENCE</scope>
</reference>
<feature type="region of interest" description="Disordered" evidence="11">
    <location>
        <begin position="305"/>
        <end position="362"/>
    </location>
</feature>
<keyword evidence="3" id="KW-0723">Serine/threonine-protein kinase</keyword>
<dbReference type="SUPFAM" id="SSF47986">
    <property type="entry name" value="DEATH domain"/>
    <property type="match status" value="1"/>
</dbReference>
<dbReference type="GO" id="GO:0005524">
    <property type="term" value="F:ATP binding"/>
    <property type="evidence" value="ECO:0007669"/>
    <property type="project" value="UniProtKB-UniRule"/>
</dbReference>
<dbReference type="InterPro" id="IPR000719">
    <property type="entry name" value="Prot_kinase_dom"/>
</dbReference>
<dbReference type="SMART" id="SM00220">
    <property type="entry name" value="S_TKc"/>
    <property type="match status" value="1"/>
</dbReference>
<dbReference type="FunFam" id="1.10.510.10:FF:000754">
    <property type="entry name" value="Interleukin-1 receptor-associated kinase"/>
    <property type="match status" value="1"/>
</dbReference>
<feature type="binding site" evidence="10">
    <location>
        <position position="421"/>
    </location>
    <ligand>
        <name>ATP</name>
        <dbReference type="ChEBI" id="CHEBI:30616"/>
    </ligand>
</feature>
<dbReference type="InterPro" id="IPR000488">
    <property type="entry name" value="Death_dom"/>
</dbReference>
<dbReference type="Gene3D" id="1.10.510.10">
    <property type="entry name" value="Transferase(Phosphotransferase) domain 1"/>
    <property type="match status" value="1"/>
</dbReference>
<dbReference type="SMR" id="T1WSI8"/>
<feature type="compositionally biased region" description="Low complexity" evidence="11">
    <location>
        <begin position="150"/>
        <end position="163"/>
    </location>
</feature>
<keyword evidence="5 10" id="KW-0547">Nucleotide-binding</keyword>
<evidence type="ECO:0000256" key="3">
    <source>
        <dbReference type="ARBA" id="ARBA00022527"/>
    </source>
</evidence>
<feature type="region of interest" description="Disordered" evidence="11">
    <location>
        <begin position="211"/>
        <end position="247"/>
    </location>
</feature>
<keyword evidence="6" id="KW-0418">Kinase</keyword>
<evidence type="ECO:0000256" key="4">
    <source>
        <dbReference type="ARBA" id="ARBA00022679"/>
    </source>
</evidence>
<evidence type="ECO:0000256" key="10">
    <source>
        <dbReference type="PROSITE-ProRule" id="PRU10141"/>
    </source>
</evidence>
<dbReference type="InterPro" id="IPR037924">
    <property type="entry name" value="Pelle_death"/>
</dbReference>
<dbReference type="PROSITE" id="PS00107">
    <property type="entry name" value="PROTEIN_KINASE_ATP"/>
    <property type="match status" value="1"/>
</dbReference>
<protein>
    <recommendedName>
        <fullName evidence="2">non-specific serine/threonine protein kinase</fullName>
        <ecNumber evidence="2">2.7.11.1</ecNumber>
    </recommendedName>
</protein>
<dbReference type="InterPro" id="IPR011009">
    <property type="entry name" value="Kinase-like_dom_sf"/>
</dbReference>
<dbReference type="GO" id="GO:0004674">
    <property type="term" value="F:protein serine/threonine kinase activity"/>
    <property type="evidence" value="ECO:0007669"/>
    <property type="project" value="UniProtKB-KW"/>
</dbReference>
<comment type="catalytic activity">
    <reaction evidence="9">
        <text>L-seryl-[protein] + ATP = O-phospho-L-seryl-[protein] + ADP + H(+)</text>
        <dbReference type="Rhea" id="RHEA:17989"/>
        <dbReference type="Rhea" id="RHEA-COMP:9863"/>
        <dbReference type="Rhea" id="RHEA-COMP:11604"/>
        <dbReference type="ChEBI" id="CHEBI:15378"/>
        <dbReference type="ChEBI" id="CHEBI:29999"/>
        <dbReference type="ChEBI" id="CHEBI:30616"/>
        <dbReference type="ChEBI" id="CHEBI:83421"/>
        <dbReference type="ChEBI" id="CHEBI:456216"/>
        <dbReference type="EC" id="2.7.11.1"/>
    </reaction>
</comment>
<dbReference type="GO" id="GO:0045087">
    <property type="term" value="P:innate immune response"/>
    <property type="evidence" value="ECO:0007669"/>
    <property type="project" value="UniProtKB-ARBA"/>
</dbReference>
<comment type="similarity">
    <text evidence="1">Belongs to the protein kinase superfamily. TKL Ser/Thr protein kinase family. Pelle subfamily.</text>
</comment>
<feature type="region of interest" description="Disordered" evidence="11">
    <location>
        <begin position="142"/>
        <end position="164"/>
    </location>
</feature>
<feature type="region of interest" description="Disordered" evidence="11">
    <location>
        <begin position="712"/>
        <end position="743"/>
    </location>
</feature>
<proteinExistence type="evidence at transcript level"/>
<dbReference type="OrthoDB" id="6381377at2759"/>
<dbReference type="Pfam" id="PF00069">
    <property type="entry name" value="Pkinase"/>
    <property type="match status" value="1"/>
</dbReference>
<dbReference type="AlphaFoldDB" id="T1WSI8"/>
<feature type="compositionally biased region" description="Polar residues" evidence="11">
    <location>
        <begin position="947"/>
        <end position="957"/>
    </location>
</feature>
<dbReference type="InterPro" id="IPR011029">
    <property type="entry name" value="DEATH-like_dom_sf"/>
</dbReference>
<dbReference type="Gene3D" id="1.10.533.10">
    <property type="entry name" value="Death Domain, Fas"/>
    <property type="match status" value="1"/>
</dbReference>
<accession>T1WSI8</accession>
<evidence type="ECO:0000256" key="8">
    <source>
        <dbReference type="ARBA" id="ARBA00047899"/>
    </source>
</evidence>
<dbReference type="PANTHER" id="PTHR27001:SF939">
    <property type="entry name" value="INTERLEUKIN 1 RECEPTOR ASSOCIATED KINASE 1"/>
    <property type="match status" value="1"/>
</dbReference>
<evidence type="ECO:0000256" key="5">
    <source>
        <dbReference type="ARBA" id="ARBA00022741"/>
    </source>
</evidence>
<dbReference type="GO" id="GO:0005886">
    <property type="term" value="C:plasma membrane"/>
    <property type="evidence" value="ECO:0007669"/>
    <property type="project" value="TreeGrafter"/>
</dbReference>
<evidence type="ECO:0000256" key="6">
    <source>
        <dbReference type="ARBA" id="ARBA00022777"/>
    </source>
</evidence>
<evidence type="ECO:0000256" key="2">
    <source>
        <dbReference type="ARBA" id="ARBA00012513"/>
    </source>
</evidence>
<dbReference type="CDD" id="cd08307">
    <property type="entry name" value="Death_Pelle"/>
    <property type="match status" value="1"/>
</dbReference>
<dbReference type="PROSITE" id="PS50011">
    <property type="entry name" value="PROTEIN_KINASE_DOM"/>
    <property type="match status" value="1"/>
</dbReference>
<sequence length="968" mass="106167">MAPWHKKNQEVKYIYDLPYTERKLLCNILDVNNVWEKLGGKYMGFSWSDLDEFRRAERCGESPTNRMLQAWGQQNHTVADLFSCLLQMEHFQAMGVLKPCIPAKYHVLFDDAETRLTAMFVEDRSTINVVTRRSEAIENTRHSPNGIMHAPAPISSTPPSAAAHGYGMRKQAMVNPAPQVPQMQQVRQESGMSALGACALSGSLSHKYNPENLDHGNSRISHQPASPKVPETLLNPKPSAPTLGSMRPMVPMHQQPVMHMEKKINNDEALGIWGEVSCDDNNHKSLPKYDFDQEYADRVARKLGLEGRDQMRTDSNNGIMPHHPRRKEESLGLASSPGQASSLPSPPSPLPHAHAAESNGNERLRRISCTSDTANECNVPVIPYKELEEATAVWNTDNLLGRGGFGTVFRGTWKNTQVAIKRIDPQGNAALDSKQLHVTQSFDELKRLQSYRHDNILQVYGYSADPDQPLCLVYQYMPNGSVEDRLQCRRIGGSPTKALTWWQRYRIAWCTARGLQYLHTVKDKPLIHGDVKSANILLDQNYEAKLGDFGLAREGKSQVTSMKVSRVHGTKPYLPADYLRSKKLSVKVDTYSYGIVLFELCTGLRAYDEKRERGKFLKELVDDTANEETLRDRNAGPELDGEVFKMLFKLGRDCVKLISTKRPDMTTVFKELESFGQVLDRNAQARKISLGETSSGATTPYMLQIFHDTAGSMQSPSVSPSTQPSLGASTVPTYPSPSSPSFLPPHSPVPSVVPGSSVMPHYPQHPIVFPNAPMLVNGGVPYRNQYPHAGSPAWKPVVAGNMYAPPHGLPMHMPQINVSPPKNDSAGQDPPSYSETILKNPGGAVGGACPVSPLLPQVLGLDLNAKPSGNTTTSSVDSESDYGSSESSLIATTTHNLGYANGYYNAGGAAAAPVIPTVVHPAALAYNNNPGVAITPLITELGMKSAEQPTLSESSPKLPSAVGKKSFL</sequence>
<comment type="catalytic activity">
    <reaction evidence="8">
        <text>L-threonyl-[protein] + ATP = O-phospho-L-threonyl-[protein] + ADP + H(+)</text>
        <dbReference type="Rhea" id="RHEA:46608"/>
        <dbReference type="Rhea" id="RHEA-COMP:11060"/>
        <dbReference type="Rhea" id="RHEA-COMP:11605"/>
        <dbReference type="ChEBI" id="CHEBI:15378"/>
        <dbReference type="ChEBI" id="CHEBI:30013"/>
        <dbReference type="ChEBI" id="CHEBI:30616"/>
        <dbReference type="ChEBI" id="CHEBI:61977"/>
        <dbReference type="ChEBI" id="CHEBI:456216"/>
        <dbReference type="EC" id="2.7.11.1"/>
    </reaction>
</comment>
<evidence type="ECO:0000259" key="12">
    <source>
        <dbReference type="PROSITE" id="PS50011"/>
    </source>
</evidence>
<dbReference type="Pfam" id="PF00531">
    <property type="entry name" value="Death"/>
    <property type="match status" value="1"/>
</dbReference>
<feature type="domain" description="Protein kinase" evidence="12">
    <location>
        <begin position="394"/>
        <end position="675"/>
    </location>
</feature>
<evidence type="ECO:0000313" key="13">
    <source>
        <dbReference type="EMBL" id="AGU41814.1"/>
    </source>
</evidence>
<evidence type="ECO:0000256" key="11">
    <source>
        <dbReference type="SAM" id="MobiDB-lite"/>
    </source>
</evidence>
<gene>
    <name evidence="13" type="primary">IRAK1</name>
</gene>
<dbReference type="InterPro" id="IPR017441">
    <property type="entry name" value="Protein_kinase_ATP_BS"/>
</dbReference>
<feature type="compositionally biased region" description="Low complexity" evidence="11">
    <location>
        <begin position="331"/>
        <end position="343"/>
    </location>
</feature>
<organism evidence="13">
    <name type="scientific">Penaeus vannamei</name>
    <name type="common">Whiteleg shrimp</name>
    <name type="synonym">Litopenaeus vannamei</name>
    <dbReference type="NCBI Taxonomy" id="6689"/>
    <lineage>
        <taxon>Eukaryota</taxon>
        <taxon>Metazoa</taxon>
        <taxon>Ecdysozoa</taxon>
        <taxon>Arthropoda</taxon>
        <taxon>Crustacea</taxon>
        <taxon>Multicrustacea</taxon>
        <taxon>Malacostraca</taxon>
        <taxon>Eumalacostraca</taxon>
        <taxon>Eucarida</taxon>
        <taxon>Decapoda</taxon>
        <taxon>Dendrobranchiata</taxon>
        <taxon>Penaeoidea</taxon>
        <taxon>Penaeidae</taxon>
        <taxon>Penaeus</taxon>
    </lineage>
</organism>